<protein>
    <submittedName>
        <fullName evidence="2">Uncharacterized protein</fullName>
    </submittedName>
</protein>
<accession>A0A0W0FCJ4</accession>
<reference evidence="2 3" key="1">
    <citation type="submission" date="2015-12" db="EMBL/GenBank/DDBJ databases">
        <title>Draft genome sequence of Moniliophthora roreri, the causal agent of frosty pod rot of cacao.</title>
        <authorList>
            <person name="Aime M.C."/>
            <person name="Diaz-Valderrama J.R."/>
            <person name="Kijpornyongpan T."/>
            <person name="Phillips-Mora W."/>
        </authorList>
    </citation>
    <scope>NUCLEOTIDE SEQUENCE [LARGE SCALE GENOMIC DNA]</scope>
    <source>
        <strain evidence="2 3">MCA 2952</strain>
    </source>
</reference>
<evidence type="ECO:0000256" key="1">
    <source>
        <dbReference type="SAM" id="MobiDB-lite"/>
    </source>
</evidence>
<feature type="compositionally biased region" description="Low complexity" evidence="1">
    <location>
        <begin position="22"/>
        <end position="36"/>
    </location>
</feature>
<dbReference type="Proteomes" id="UP000054988">
    <property type="component" value="Unassembled WGS sequence"/>
</dbReference>
<gene>
    <name evidence="2" type="ORF">WG66_13448</name>
</gene>
<comment type="caution">
    <text evidence="2">The sequence shown here is derived from an EMBL/GenBank/DDBJ whole genome shotgun (WGS) entry which is preliminary data.</text>
</comment>
<evidence type="ECO:0000313" key="3">
    <source>
        <dbReference type="Proteomes" id="UP000054988"/>
    </source>
</evidence>
<feature type="compositionally biased region" description="Polar residues" evidence="1">
    <location>
        <begin position="217"/>
        <end position="226"/>
    </location>
</feature>
<feature type="compositionally biased region" description="Basic and acidic residues" evidence="1">
    <location>
        <begin position="110"/>
        <end position="121"/>
    </location>
</feature>
<feature type="compositionally biased region" description="Basic and acidic residues" evidence="1">
    <location>
        <begin position="129"/>
        <end position="142"/>
    </location>
</feature>
<evidence type="ECO:0000313" key="2">
    <source>
        <dbReference type="EMBL" id="KTB34022.1"/>
    </source>
</evidence>
<organism evidence="2 3">
    <name type="scientific">Moniliophthora roreri</name>
    <name type="common">Frosty pod rot fungus</name>
    <name type="synonym">Monilia roreri</name>
    <dbReference type="NCBI Taxonomy" id="221103"/>
    <lineage>
        <taxon>Eukaryota</taxon>
        <taxon>Fungi</taxon>
        <taxon>Dikarya</taxon>
        <taxon>Basidiomycota</taxon>
        <taxon>Agaricomycotina</taxon>
        <taxon>Agaricomycetes</taxon>
        <taxon>Agaricomycetidae</taxon>
        <taxon>Agaricales</taxon>
        <taxon>Marasmiineae</taxon>
        <taxon>Marasmiaceae</taxon>
        <taxon>Moniliophthora</taxon>
    </lineage>
</organism>
<dbReference type="AlphaFoldDB" id="A0A0W0FCJ4"/>
<feature type="region of interest" description="Disordered" evidence="1">
    <location>
        <begin position="1"/>
        <end position="49"/>
    </location>
</feature>
<feature type="region of interest" description="Disordered" evidence="1">
    <location>
        <begin position="61"/>
        <end position="180"/>
    </location>
</feature>
<feature type="compositionally biased region" description="Polar residues" evidence="1">
    <location>
        <begin position="156"/>
        <end position="168"/>
    </location>
</feature>
<proteinExistence type="predicted"/>
<feature type="compositionally biased region" description="Polar residues" evidence="1">
    <location>
        <begin position="198"/>
        <end position="210"/>
    </location>
</feature>
<feature type="compositionally biased region" description="Low complexity" evidence="1">
    <location>
        <begin position="325"/>
        <end position="343"/>
    </location>
</feature>
<sequence>MKGSVLFSPSTWRRKKKVAETSASPPASPSFFPSSSLPRPTIHTGNQYSPLYAQSAIDLGSPIRSFPYSGRPSPLPSGEPPVTPPRASYSARKYSDSEVSNGGKSLTRGDLMRRSTSDKPPRRPPRPPSLEHDASRRSKDVEGGIAEPQRPALARRSQSSTLPQSTMGKSLRPKGSMPELDGVWKGFLEEVDEDFTSLGGNHSLTPQSTTKQRRRSNTAGQFSNSNRFKDLPPSPSFNKEQFNPAPSHPMVRSHSESTPHSHRKGNVDDPFTTDEYENPPPSPTPDFPLSLFPAPPPLVLKKKPPKPLVLSPAAIAPVLSPTPSPSTSSSSDSTPVATPTTPTQMSLLHPKHPSPTGILKSASRDSSSRPHYPPVLSSSIRSPNRSYSSAPIIRPSQSITHLSQLSHSKPQALPHVHRTTSSDSISSSSTNSRDGPRERVWTFPVKYHSMTSSYLKSSGRKPRRPVYHPGVEFGIAV</sequence>
<feature type="compositionally biased region" description="Pro residues" evidence="1">
    <location>
        <begin position="73"/>
        <end position="84"/>
    </location>
</feature>
<dbReference type="EMBL" id="LATX01002123">
    <property type="protein sequence ID" value="KTB34022.1"/>
    <property type="molecule type" value="Genomic_DNA"/>
</dbReference>
<feature type="compositionally biased region" description="Low complexity" evidence="1">
    <location>
        <begin position="377"/>
        <end position="389"/>
    </location>
</feature>
<name>A0A0W0FCJ4_MONRR</name>
<feature type="compositionally biased region" description="Polar residues" evidence="1">
    <location>
        <begin position="395"/>
        <end position="409"/>
    </location>
</feature>
<feature type="compositionally biased region" description="Low complexity" evidence="1">
    <location>
        <begin position="419"/>
        <end position="432"/>
    </location>
</feature>
<feature type="region of interest" description="Disordered" evidence="1">
    <location>
        <begin position="196"/>
        <end position="439"/>
    </location>
</feature>